<evidence type="ECO:0000259" key="1">
    <source>
        <dbReference type="Pfam" id="PF14513"/>
    </source>
</evidence>
<dbReference type="AlphaFoldDB" id="F1LGZ8"/>
<dbReference type="EMBL" id="JI217645">
    <property type="protein sequence ID" value="ADY49402.1"/>
    <property type="molecule type" value="mRNA"/>
</dbReference>
<dbReference type="SUPFAM" id="SSF47473">
    <property type="entry name" value="EF-hand"/>
    <property type="match status" value="1"/>
</dbReference>
<feature type="domain" description="Diacylglycerol kinase type I N-terminal" evidence="1">
    <location>
        <begin position="1"/>
        <end position="84"/>
    </location>
</feature>
<sequence>MLIEFQPDGIFYQYLSEDEQTINFAGFKHFITIYFDAELPANLTQQLFLSFVQKVPIATTKSSSERRGSMLEEAISSMRLAFHDNLCTLGEKLERLTTSRENLRSLSTKEQPSDINAFL</sequence>
<keyword evidence="2" id="KW-0418">Kinase</keyword>
<organism evidence="2">
    <name type="scientific">Ascaris suum</name>
    <name type="common">Pig roundworm</name>
    <name type="synonym">Ascaris lumbricoides</name>
    <dbReference type="NCBI Taxonomy" id="6253"/>
    <lineage>
        <taxon>Eukaryota</taxon>
        <taxon>Metazoa</taxon>
        <taxon>Ecdysozoa</taxon>
        <taxon>Nematoda</taxon>
        <taxon>Chromadorea</taxon>
        <taxon>Rhabditida</taxon>
        <taxon>Spirurina</taxon>
        <taxon>Ascaridomorpha</taxon>
        <taxon>Ascaridoidea</taxon>
        <taxon>Ascarididae</taxon>
        <taxon>Ascaris</taxon>
    </lineage>
</organism>
<evidence type="ECO:0000313" key="2">
    <source>
        <dbReference type="EMBL" id="ADY49402.1"/>
    </source>
</evidence>
<proteinExistence type="evidence at transcript level"/>
<reference evidence="2" key="1">
    <citation type="journal article" date="2011" name="Genome Res.">
        <title>Deep small RNA sequencing from the nematode Ascaris reveals conservation, functional diversification, and novel developmental profiles.</title>
        <authorList>
            <person name="Wang J."/>
            <person name="Czech B."/>
            <person name="Crunk A."/>
            <person name="Wallace A."/>
            <person name="Mitreva M."/>
            <person name="Hannon G.J."/>
            <person name="Davis R.E."/>
        </authorList>
    </citation>
    <scope>NUCLEOTIDE SEQUENCE</scope>
</reference>
<dbReference type="Pfam" id="PF14513">
    <property type="entry name" value="DAG_kinase_N"/>
    <property type="match status" value="1"/>
</dbReference>
<name>F1LGZ8_ASCSU</name>
<dbReference type="Gene3D" id="1.10.238.110">
    <property type="entry name" value="Diacylglycerol kinase alpha"/>
    <property type="match status" value="1"/>
</dbReference>
<protein>
    <submittedName>
        <fullName evidence="2">Diacylglycerol kinase 3</fullName>
    </submittedName>
</protein>
<dbReference type="GO" id="GO:0016301">
    <property type="term" value="F:kinase activity"/>
    <property type="evidence" value="ECO:0007669"/>
    <property type="project" value="UniProtKB-KW"/>
</dbReference>
<keyword evidence="2" id="KW-0808">Transferase</keyword>
<dbReference type="InterPro" id="IPR038199">
    <property type="entry name" value="DGK_typeI_N_sf"/>
</dbReference>
<accession>F1LGZ8</accession>
<dbReference type="InterPro" id="IPR029477">
    <property type="entry name" value="DAG_kinase_typeI_N"/>
</dbReference>
<dbReference type="InterPro" id="IPR011992">
    <property type="entry name" value="EF-hand-dom_pair"/>
</dbReference>